<proteinExistence type="predicted"/>
<evidence type="ECO:0000313" key="2">
    <source>
        <dbReference type="EMBL" id="TYK24349.1"/>
    </source>
</evidence>
<keyword evidence="2" id="KW-0548">Nucleotidyltransferase</keyword>
<sequence>MGKKVILLPLAKKNIEGIRQKNKRQLFITVSGKNLLKEKEQDLLGLVVADKSQGGNSEIVEPRLKELFVEFPHLKKEPQGLPPLRDIQHQIDLVPGASLPNLSHYRMSPEEYQVLHDHIED</sequence>
<name>A0A5D3DM32_CUCMM</name>
<keyword evidence="2" id="KW-0808">Transferase</keyword>
<keyword evidence="2" id="KW-0695">RNA-directed DNA polymerase</keyword>
<dbReference type="GO" id="GO:0003964">
    <property type="term" value="F:RNA-directed DNA polymerase activity"/>
    <property type="evidence" value="ECO:0007669"/>
    <property type="project" value="UniProtKB-KW"/>
</dbReference>
<reference evidence="3 4" key="1">
    <citation type="submission" date="2019-08" db="EMBL/GenBank/DDBJ databases">
        <title>Draft genome sequences of two oriental melons (Cucumis melo L. var makuwa).</title>
        <authorList>
            <person name="Kwon S.-Y."/>
        </authorList>
    </citation>
    <scope>NUCLEOTIDE SEQUENCE [LARGE SCALE GENOMIC DNA]</scope>
    <source>
        <strain evidence="4">cv. Chang Bougi</strain>
        <strain evidence="3">cv. SW 3</strain>
        <tissue evidence="2">Leaf</tissue>
    </source>
</reference>
<accession>A0A5D3DM32</accession>
<organism evidence="2 4">
    <name type="scientific">Cucumis melo var. makuwa</name>
    <name type="common">Oriental melon</name>
    <dbReference type="NCBI Taxonomy" id="1194695"/>
    <lineage>
        <taxon>Eukaryota</taxon>
        <taxon>Viridiplantae</taxon>
        <taxon>Streptophyta</taxon>
        <taxon>Embryophyta</taxon>
        <taxon>Tracheophyta</taxon>
        <taxon>Spermatophyta</taxon>
        <taxon>Magnoliopsida</taxon>
        <taxon>eudicotyledons</taxon>
        <taxon>Gunneridae</taxon>
        <taxon>Pentapetalae</taxon>
        <taxon>rosids</taxon>
        <taxon>fabids</taxon>
        <taxon>Cucurbitales</taxon>
        <taxon>Cucurbitaceae</taxon>
        <taxon>Benincaseae</taxon>
        <taxon>Cucumis</taxon>
    </lineage>
</organism>
<comment type="caution">
    <text evidence="2">The sequence shown here is derived from an EMBL/GenBank/DDBJ whole genome shotgun (WGS) entry which is preliminary data.</text>
</comment>
<dbReference type="EMBL" id="SSTD01003946">
    <property type="protein sequence ID" value="TYK24349.1"/>
    <property type="molecule type" value="Genomic_DNA"/>
</dbReference>
<dbReference type="InterPro" id="IPR043502">
    <property type="entry name" value="DNA/RNA_pol_sf"/>
</dbReference>
<dbReference type="OrthoDB" id="1934635at2759"/>
<dbReference type="EMBL" id="SSTE01016577">
    <property type="protein sequence ID" value="KAA0041475.1"/>
    <property type="molecule type" value="Genomic_DNA"/>
</dbReference>
<dbReference type="AlphaFoldDB" id="A0A5D3DM32"/>
<dbReference type="Proteomes" id="UP000321947">
    <property type="component" value="Unassembled WGS sequence"/>
</dbReference>
<gene>
    <name evidence="2" type="ORF">E5676_scaffold205G001290</name>
    <name evidence="1" type="ORF">E6C27_scaffold6G00580</name>
</gene>
<evidence type="ECO:0000313" key="4">
    <source>
        <dbReference type="Proteomes" id="UP000321947"/>
    </source>
</evidence>
<dbReference type="Proteomes" id="UP000321393">
    <property type="component" value="Unassembled WGS sequence"/>
</dbReference>
<evidence type="ECO:0000313" key="1">
    <source>
        <dbReference type="EMBL" id="KAA0041475.1"/>
    </source>
</evidence>
<evidence type="ECO:0000313" key="3">
    <source>
        <dbReference type="Proteomes" id="UP000321393"/>
    </source>
</evidence>
<dbReference type="SUPFAM" id="SSF56672">
    <property type="entry name" value="DNA/RNA polymerases"/>
    <property type="match status" value="1"/>
</dbReference>
<protein>
    <submittedName>
        <fullName evidence="2">RNA-directed DNA polymerase-like protein</fullName>
    </submittedName>
</protein>